<evidence type="ECO:0000256" key="3">
    <source>
        <dbReference type="ARBA" id="ARBA00022989"/>
    </source>
</evidence>
<feature type="transmembrane region" description="Helical" evidence="5">
    <location>
        <begin position="272"/>
        <end position="295"/>
    </location>
</feature>
<feature type="transmembrane region" description="Helical" evidence="5">
    <location>
        <begin position="434"/>
        <end position="457"/>
    </location>
</feature>
<dbReference type="InterPro" id="IPR011701">
    <property type="entry name" value="MFS"/>
</dbReference>
<dbReference type="InterPro" id="IPR020846">
    <property type="entry name" value="MFS_dom"/>
</dbReference>
<feature type="domain" description="Major facilitator superfamily (MFS) profile" evidence="6">
    <location>
        <begin position="14"/>
        <end position="461"/>
    </location>
</feature>
<keyword evidence="2 5" id="KW-0812">Transmembrane</keyword>
<dbReference type="KEGG" id="dic:Dpoa569_0001653"/>
<feature type="transmembrane region" description="Helical" evidence="5">
    <location>
        <begin position="369"/>
        <end position="389"/>
    </location>
</feature>
<dbReference type="Proteomes" id="UP000320591">
    <property type="component" value="Chromosome"/>
</dbReference>
<dbReference type="OrthoDB" id="9807274at2"/>
<gene>
    <name evidence="7" type="ORF">Dpoa569_0001653</name>
</gene>
<accession>A0A5B8I5M8</accession>
<sequence>MKQVSLSQRLTGIGLMVLLTGQLLPMIDFSIVNVALEAIAHSLSASPAELELVVSVYGVAFAVSLAMGGRLGDNLGRRRVFIAGVAVFGVASLLCGIAQEVWMLLAARALQGIGAALVVPQILATIHVCLRGRKHTRALGFYSAIGGLAFVVGQVLGGFLIQLDIAGYGWRSVFLVNLPVCLLVLLLAPSRLPDTRGEKPVALDMSGTALLSLMLASLLFPLALGPIWHWPWPCIAVLLSSLVWFALLWRVERRQPAPLLPPALFRLPGVRFGLLLALLFFSSWSGFMFAVAYTLQSGAGFTPLQSGNSFIGLGLSYFVASLFSSRLITRFGNRGALLTGCAIQMSGLVLLIVSLAWRWPVSVLQLLPATMMIGFGQAFIVSSFYRIGLSDVPTQQAGSGSALLSTMQQASLGLGPIVLGTLLVQALHASGGHFARALIVTLMAEWGVMLVLVWCALRNRQTFTPTCPVASGE</sequence>
<feature type="transmembrane region" description="Helical" evidence="5">
    <location>
        <begin position="410"/>
        <end position="428"/>
    </location>
</feature>
<keyword evidence="3 5" id="KW-1133">Transmembrane helix</keyword>
<evidence type="ECO:0000259" key="6">
    <source>
        <dbReference type="PROSITE" id="PS50850"/>
    </source>
</evidence>
<evidence type="ECO:0000313" key="7">
    <source>
        <dbReference type="EMBL" id="QDX29831.1"/>
    </source>
</evidence>
<dbReference type="PANTHER" id="PTHR42718:SF39">
    <property type="entry name" value="ACTINORHODIN TRANSPORTER-RELATED"/>
    <property type="match status" value="1"/>
</dbReference>
<evidence type="ECO:0000256" key="4">
    <source>
        <dbReference type="ARBA" id="ARBA00023136"/>
    </source>
</evidence>
<proteinExistence type="predicted"/>
<evidence type="ECO:0000256" key="1">
    <source>
        <dbReference type="ARBA" id="ARBA00004141"/>
    </source>
</evidence>
<comment type="subcellular location">
    <subcellularLocation>
        <location evidence="1">Membrane</location>
        <topology evidence="1">Multi-pass membrane protein</topology>
    </subcellularLocation>
</comment>
<dbReference type="AlphaFoldDB" id="A0A5B8I5M8"/>
<feature type="transmembrane region" description="Helical" evidence="5">
    <location>
        <begin position="168"/>
        <end position="189"/>
    </location>
</feature>
<evidence type="ECO:0000256" key="2">
    <source>
        <dbReference type="ARBA" id="ARBA00022692"/>
    </source>
</evidence>
<dbReference type="Pfam" id="PF07690">
    <property type="entry name" value="MFS_1"/>
    <property type="match status" value="1"/>
</dbReference>
<dbReference type="EMBL" id="CP042220">
    <property type="protein sequence ID" value="QDX29831.1"/>
    <property type="molecule type" value="Genomic_DNA"/>
</dbReference>
<dbReference type="InterPro" id="IPR036259">
    <property type="entry name" value="MFS_trans_sf"/>
</dbReference>
<dbReference type="SUPFAM" id="SSF103473">
    <property type="entry name" value="MFS general substrate transporter"/>
    <property type="match status" value="2"/>
</dbReference>
<feature type="transmembrane region" description="Helical" evidence="5">
    <location>
        <begin position="105"/>
        <end position="129"/>
    </location>
</feature>
<feature type="transmembrane region" description="Helical" evidence="5">
    <location>
        <begin position="80"/>
        <end position="99"/>
    </location>
</feature>
<dbReference type="PANTHER" id="PTHR42718">
    <property type="entry name" value="MAJOR FACILITATOR SUPERFAMILY MULTIDRUG TRANSPORTER MFSC"/>
    <property type="match status" value="1"/>
</dbReference>
<dbReference type="GO" id="GO:0022857">
    <property type="term" value="F:transmembrane transporter activity"/>
    <property type="evidence" value="ECO:0007669"/>
    <property type="project" value="InterPro"/>
</dbReference>
<dbReference type="CDD" id="cd17321">
    <property type="entry name" value="MFS_MMR_MDR_like"/>
    <property type="match status" value="1"/>
</dbReference>
<feature type="transmembrane region" description="Helical" evidence="5">
    <location>
        <begin position="230"/>
        <end position="251"/>
    </location>
</feature>
<keyword evidence="4 5" id="KW-0472">Membrane</keyword>
<protein>
    <submittedName>
        <fullName evidence="7">MFS transporter</fullName>
    </submittedName>
</protein>
<reference evidence="7 8" key="1">
    <citation type="journal article" date="2019" name="Environ. Microbiol.">
        <title>The phytopathogenic nature of Dickeya aquatica 174/2 and the dynamic early evolution of Dickeya pathogenicity.</title>
        <authorList>
            <person name="Duprey A."/>
            <person name="Taib N."/>
            <person name="Leonard S."/>
            <person name="Garin T."/>
            <person name="Flandrois J.P."/>
            <person name="Nasser W."/>
            <person name="Brochier-Armanet C."/>
            <person name="Reverchon S."/>
        </authorList>
    </citation>
    <scope>NUCLEOTIDE SEQUENCE [LARGE SCALE GENOMIC DNA]</scope>
    <source>
        <strain evidence="7 8">NCPPB 569</strain>
    </source>
</reference>
<dbReference type="RefSeq" id="WP_042870976.1">
    <property type="nucleotide sequence ID" value="NZ_CM001975.1"/>
</dbReference>
<feature type="transmembrane region" description="Helical" evidence="5">
    <location>
        <begin position="141"/>
        <end position="162"/>
    </location>
</feature>
<feature type="transmembrane region" description="Helical" evidence="5">
    <location>
        <begin position="307"/>
        <end position="324"/>
    </location>
</feature>
<feature type="transmembrane region" description="Helical" evidence="5">
    <location>
        <begin position="336"/>
        <end position="357"/>
    </location>
</feature>
<dbReference type="GO" id="GO:0016020">
    <property type="term" value="C:membrane"/>
    <property type="evidence" value="ECO:0007669"/>
    <property type="project" value="UniProtKB-SubCell"/>
</dbReference>
<feature type="transmembrane region" description="Helical" evidence="5">
    <location>
        <begin position="201"/>
        <end position="224"/>
    </location>
</feature>
<keyword evidence="8" id="KW-1185">Reference proteome</keyword>
<feature type="transmembrane region" description="Helical" evidence="5">
    <location>
        <begin position="52"/>
        <end position="68"/>
    </location>
</feature>
<organism evidence="7 8">
    <name type="scientific">Dickeya poaceiphila</name>
    <dbReference type="NCBI Taxonomy" id="568768"/>
    <lineage>
        <taxon>Bacteria</taxon>
        <taxon>Pseudomonadati</taxon>
        <taxon>Pseudomonadota</taxon>
        <taxon>Gammaproteobacteria</taxon>
        <taxon>Enterobacterales</taxon>
        <taxon>Pectobacteriaceae</taxon>
        <taxon>Dickeya</taxon>
    </lineage>
</organism>
<feature type="transmembrane region" description="Helical" evidence="5">
    <location>
        <begin position="12"/>
        <end position="32"/>
    </location>
</feature>
<name>A0A5B8I5M8_9GAMM</name>
<evidence type="ECO:0000256" key="5">
    <source>
        <dbReference type="SAM" id="Phobius"/>
    </source>
</evidence>
<dbReference type="PROSITE" id="PS50850">
    <property type="entry name" value="MFS"/>
    <property type="match status" value="1"/>
</dbReference>
<dbReference type="Gene3D" id="1.20.1720.10">
    <property type="entry name" value="Multidrug resistance protein D"/>
    <property type="match status" value="1"/>
</dbReference>
<evidence type="ECO:0000313" key="8">
    <source>
        <dbReference type="Proteomes" id="UP000320591"/>
    </source>
</evidence>
<dbReference type="Gene3D" id="1.20.1250.20">
    <property type="entry name" value="MFS general substrate transporter like domains"/>
    <property type="match status" value="1"/>
</dbReference>
<dbReference type="STRING" id="568768.GCA_000406125_02199"/>